<name>A0ABP6L486_9ACTN</name>
<dbReference type="Proteomes" id="UP001499930">
    <property type="component" value="Unassembled WGS sequence"/>
</dbReference>
<keyword evidence="2" id="KW-1185">Reference proteome</keyword>
<accession>A0ABP6L486</accession>
<reference evidence="2" key="1">
    <citation type="journal article" date="2019" name="Int. J. Syst. Evol. Microbiol.">
        <title>The Global Catalogue of Microorganisms (GCM) 10K type strain sequencing project: providing services to taxonomists for standard genome sequencing and annotation.</title>
        <authorList>
            <consortium name="The Broad Institute Genomics Platform"/>
            <consortium name="The Broad Institute Genome Sequencing Center for Infectious Disease"/>
            <person name="Wu L."/>
            <person name="Ma J."/>
        </authorList>
    </citation>
    <scope>NUCLEOTIDE SEQUENCE [LARGE SCALE GENOMIC DNA]</scope>
    <source>
        <strain evidence="2">JCM 3106</strain>
    </source>
</reference>
<organism evidence="1 2">
    <name type="scientific">Streptosporangium longisporum</name>
    <dbReference type="NCBI Taxonomy" id="46187"/>
    <lineage>
        <taxon>Bacteria</taxon>
        <taxon>Bacillati</taxon>
        <taxon>Actinomycetota</taxon>
        <taxon>Actinomycetes</taxon>
        <taxon>Streptosporangiales</taxon>
        <taxon>Streptosporangiaceae</taxon>
        <taxon>Streptosporangium</taxon>
    </lineage>
</organism>
<comment type="caution">
    <text evidence="1">The sequence shown here is derived from an EMBL/GenBank/DDBJ whole genome shotgun (WGS) entry which is preliminary data.</text>
</comment>
<gene>
    <name evidence="1" type="ORF">GCM10017559_62090</name>
</gene>
<dbReference type="EMBL" id="BAAAWD010000016">
    <property type="protein sequence ID" value="GAA3027447.1"/>
    <property type="molecule type" value="Genomic_DNA"/>
</dbReference>
<protein>
    <submittedName>
        <fullName evidence="1">Uncharacterized protein</fullName>
    </submittedName>
</protein>
<evidence type="ECO:0000313" key="1">
    <source>
        <dbReference type="EMBL" id="GAA3027447.1"/>
    </source>
</evidence>
<proteinExistence type="predicted"/>
<dbReference type="RefSeq" id="WP_344902044.1">
    <property type="nucleotide sequence ID" value="NZ_BAAAWD010000016.1"/>
</dbReference>
<sequence length="82" mass="8775">MSVRTALPAGLALHFDRPEMAPLAEQAERLFEKVPLATVTAFVVQGMEAAKRAGTSGSWALELAAEANRLLAADPDELEELI</sequence>
<evidence type="ECO:0000313" key="2">
    <source>
        <dbReference type="Proteomes" id="UP001499930"/>
    </source>
</evidence>